<comment type="caution">
    <text evidence="2">The sequence shown here is derived from an EMBL/GenBank/DDBJ whole genome shotgun (WGS) entry which is preliminary data.</text>
</comment>
<name>A0A811TH95_9EURY</name>
<organism evidence="2 3">
    <name type="scientific">Candidatus Argoarchaeum ethanivorans</name>
    <dbReference type="NCBI Taxonomy" id="2608793"/>
    <lineage>
        <taxon>Archaea</taxon>
        <taxon>Methanobacteriati</taxon>
        <taxon>Methanobacteriota</taxon>
        <taxon>Stenosarchaea group</taxon>
        <taxon>Methanomicrobia</taxon>
        <taxon>Methanosarcinales</taxon>
        <taxon>Methanosarcinales incertae sedis</taxon>
        <taxon>GOM Arc I cluster</taxon>
        <taxon>Candidatus Argoarchaeum</taxon>
    </lineage>
</organism>
<protein>
    <submittedName>
        <fullName evidence="2">Uncharacterized protein</fullName>
    </submittedName>
</protein>
<accession>A0A811TH95</accession>
<keyword evidence="1" id="KW-1133">Transmembrane helix</keyword>
<dbReference type="AlphaFoldDB" id="A0A811TH95"/>
<feature type="transmembrane region" description="Helical" evidence="1">
    <location>
        <begin position="51"/>
        <end position="72"/>
    </location>
</feature>
<keyword evidence="1" id="KW-0472">Membrane</keyword>
<evidence type="ECO:0000313" key="2">
    <source>
        <dbReference type="EMBL" id="CAD6495133.1"/>
    </source>
</evidence>
<evidence type="ECO:0000256" key="1">
    <source>
        <dbReference type="SAM" id="Phobius"/>
    </source>
</evidence>
<keyword evidence="1" id="KW-0812">Transmembrane</keyword>
<reference evidence="2" key="1">
    <citation type="submission" date="2020-10" db="EMBL/GenBank/DDBJ databases">
        <authorList>
            <person name="Hahn C.J."/>
            <person name="Laso-Perez R."/>
            <person name="Vulcano F."/>
            <person name="Vaziourakis K.-M."/>
            <person name="Stokke R."/>
            <person name="Steen I.H."/>
            <person name="Teske A."/>
            <person name="Boetius A."/>
            <person name="Liebeke M."/>
            <person name="Amann R."/>
            <person name="Knittel K."/>
        </authorList>
    </citation>
    <scope>NUCLEOTIDE SEQUENCE</scope>
    <source>
        <strain evidence="2">Gfbio:e3339647-f889-4370-9287-4fb5cb688e4c:AG392D22_GoMArc1</strain>
    </source>
</reference>
<proteinExistence type="predicted"/>
<dbReference type="EMBL" id="CAJHIS010000068">
    <property type="protein sequence ID" value="CAD6495133.1"/>
    <property type="molecule type" value="Genomic_DNA"/>
</dbReference>
<feature type="transmembrane region" description="Helical" evidence="1">
    <location>
        <begin position="20"/>
        <end position="39"/>
    </location>
</feature>
<evidence type="ECO:0000313" key="3">
    <source>
        <dbReference type="Proteomes" id="UP000634805"/>
    </source>
</evidence>
<gene>
    <name evidence="2" type="ORF">EMLJLAPB_01225</name>
</gene>
<dbReference type="Proteomes" id="UP000634805">
    <property type="component" value="Unassembled WGS sequence"/>
</dbReference>
<sequence length="78" mass="8312">MTIFFPMSGIATADNGSIPFLIFGAGYFFISSGVIEVLIDASDMASHARVLCIAASLGSVSITMLSVCACFRCEFFDR</sequence>